<dbReference type="Gene3D" id="3.40.50.300">
    <property type="entry name" value="P-loop containing nucleotide triphosphate hydrolases"/>
    <property type="match status" value="1"/>
</dbReference>
<keyword evidence="5" id="KW-0067">ATP-binding</keyword>
<keyword evidence="3" id="KW-0378">Hydrolase</keyword>
<dbReference type="GO" id="GO:0006508">
    <property type="term" value="P:proteolysis"/>
    <property type="evidence" value="ECO:0007669"/>
    <property type="project" value="UniProtKB-KW"/>
</dbReference>
<keyword evidence="2" id="KW-0547">Nucleotide-binding</keyword>
<dbReference type="Pfam" id="PF00004">
    <property type="entry name" value="AAA"/>
    <property type="match status" value="1"/>
</dbReference>
<feature type="domain" description="AAA+ ATPase" evidence="6">
    <location>
        <begin position="112"/>
        <end position="250"/>
    </location>
</feature>
<dbReference type="Proteomes" id="UP001175271">
    <property type="component" value="Unassembled WGS sequence"/>
</dbReference>
<keyword evidence="4" id="KW-0720">Serine protease</keyword>
<evidence type="ECO:0000256" key="5">
    <source>
        <dbReference type="ARBA" id="ARBA00022840"/>
    </source>
</evidence>
<dbReference type="InterPro" id="IPR008269">
    <property type="entry name" value="Lon_proteolytic"/>
</dbReference>
<proteinExistence type="predicted"/>
<dbReference type="GO" id="GO:0016887">
    <property type="term" value="F:ATP hydrolysis activity"/>
    <property type="evidence" value="ECO:0007669"/>
    <property type="project" value="InterPro"/>
</dbReference>
<accession>A0AA39LQS4</accession>
<dbReference type="InterPro" id="IPR027417">
    <property type="entry name" value="P-loop_NTPase"/>
</dbReference>
<keyword evidence="1" id="KW-0645">Protease</keyword>
<keyword evidence="8" id="KW-1185">Reference proteome</keyword>
<dbReference type="InterPro" id="IPR003959">
    <property type="entry name" value="ATPase_AAA_core"/>
</dbReference>
<name>A0AA39LQS4_9BILA</name>
<dbReference type="PRINTS" id="PR00830">
    <property type="entry name" value="ENDOLAPTASE"/>
</dbReference>
<dbReference type="PANTHER" id="PTHR10046">
    <property type="entry name" value="ATP DEPENDENT LON PROTEASE FAMILY MEMBER"/>
    <property type="match status" value="1"/>
</dbReference>
<dbReference type="InterPro" id="IPR027065">
    <property type="entry name" value="Lon_Prtase"/>
</dbReference>
<evidence type="ECO:0000313" key="7">
    <source>
        <dbReference type="EMBL" id="KAK0406666.1"/>
    </source>
</evidence>
<dbReference type="GO" id="GO:0030163">
    <property type="term" value="P:protein catabolic process"/>
    <property type="evidence" value="ECO:0007669"/>
    <property type="project" value="InterPro"/>
</dbReference>
<dbReference type="SMART" id="SM00382">
    <property type="entry name" value="AAA"/>
    <property type="match status" value="1"/>
</dbReference>
<dbReference type="InterPro" id="IPR014721">
    <property type="entry name" value="Ribsml_uS5_D2-typ_fold_subgr"/>
</dbReference>
<dbReference type="SUPFAM" id="SSF52540">
    <property type="entry name" value="P-loop containing nucleoside triphosphate hydrolases"/>
    <property type="match status" value="1"/>
</dbReference>
<protein>
    <recommendedName>
        <fullName evidence="6">AAA+ ATPase domain-containing protein</fullName>
    </recommendedName>
</protein>
<dbReference type="GO" id="GO:0004252">
    <property type="term" value="F:serine-type endopeptidase activity"/>
    <property type="evidence" value="ECO:0007669"/>
    <property type="project" value="InterPro"/>
</dbReference>
<reference evidence="7" key="1">
    <citation type="submission" date="2023-06" db="EMBL/GenBank/DDBJ databases">
        <title>Genomic analysis of the entomopathogenic nematode Steinernema hermaphroditum.</title>
        <authorList>
            <person name="Schwarz E.M."/>
            <person name="Heppert J.K."/>
            <person name="Baniya A."/>
            <person name="Schwartz H.T."/>
            <person name="Tan C.-H."/>
            <person name="Antoshechkin I."/>
            <person name="Sternberg P.W."/>
            <person name="Goodrich-Blair H."/>
            <person name="Dillman A.R."/>
        </authorList>
    </citation>
    <scope>NUCLEOTIDE SEQUENCE</scope>
    <source>
        <strain evidence="7">PS9179</strain>
        <tissue evidence="7">Whole animal</tissue>
    </source>
</reference>
<comment type="caution">
    <text evidence="7">The sequence shown here is derived from an EMBL/GenBank/DDBJ whole genome shotgun (WGS) entry which is preliminary data.</text>
</comment>
<dbReference type="EMBL" id="JAUCMV010000004">
    <property type="protein sequence ID" value="KAK0406666.1"/>
    <property type="molecule type" value="Genomic_DNA"/>
</dbReference>
<dbReference type="InterPro" id="IPR003593">
    <property type="entry name" value="AAA+_ATPase"/>
</dbReference>
<dbReference type="SUPFAM" id="SSF54211">
    <property type="entry name" value="Ribosomal protein S5 domain 2-like"/>
    <property type="match status" value="1"/>
</dbReference>
<dbReference type="Gene3D" id="3.30.230.10">
    <property type="match status" value="1"/>
</dbReference>
<evidence type="ECO:0000256" key="4">
    <source>
        <dbReference type="ARBA" id="ARBA00022825"/>
    </source>
</evidence>
<evidence type="ECO:0000313" key="8">
    <source>
        <dbReference type="Proteomes" id="UP001175271"/>
    </source>
</evidence>
<gene>
    <name evidence="7" type="ORF">QR680_018720</name>
</gene>
<organism evidence="7 8">
    <name type="scientific">Steinernema hermaphroditum</name>
    <dbReference type="NCBI Taxonomy" id="289476"/>
    <lineage>
        <taxon>Eukaryota</taxon>
        <taxon>Metazoa</taxon>
        <taxon>Ecdysozoa</taxon>
        <taxon>Nematoda</taxon>
        <taxon>Chromadorea</taxon>
        <taxon>Rhabditida</taxon>
        <taxon>Tylenchina</taxon>
        <taxon>Panagrolaimomorpha</taxon>
        <taxon>Strongyloidoidea</taxon>
        <taxon>Steinernematidae</taxon>
        <taxon>Steinernema</taxon>
    </lineage>
</organism>
<evidence type="ECO:0000256" key="3">
    <source>
        <dbReference type="ARBA" id="ARBA00022801"/>
    </source>
</evidence>
<dbReference type="InterPro" id="IPR020568">
    <property type="entry name" value="Ribosomal_Su5_D2-typ_SF"/>
</dbReference>
<evidence type="ECO:0000256" key="1">
    <source>
        <dbReference type="ARBA" id="ARBA00022670"/>
    </source>
</evidence>
<sequence>MSPNALSNNFLEHNNADVQVNAAVDGVAELQRLVSGLQISDEEKRNVLDAITARQDIDYEGILELPWNVRCQENEDIEKAKQIMDQRMSAMEVVKERVVEFMTARSKDSSVKPPLLFLNGPEGVGKSTAAEMVAEALGRPFQWISVDTLLDGNEVTGSQNTIGFVMRAIRSAKCCNPVVLLDDVDEEKEEEAILEGLRKVLDPKQNSAFVDASIGIPFDLSEVFFIVTTNESSTKTKKRIADEIPVEKIDLYLDGYSNFDKIVILKNQLLAQEVKRYALSEIRFEIEDDVAEDIIDDNTNEAGVRRLGTTVGHLCRALAIKYLNEKKPETFAITKSFVLETLGEKAQPTYPIKQWKTDPEYGISFLAIADGFTRLIGAIETCKNFRNSTTLVTGSAKEDTKSAVKECHLLLKQNLDKYGIVNKEMMKGGIHVHFPNYHISMLGADVGAATILALVSQVDKRRIRVDSVADGVVNREGAMKKAKKIALKVHAAYREGFKRFVLPKENEKDVEALHETLKSRIQIVFVETVQELLDDMLEKKEN</sequence>
<dbReference type="AlphaFoldDB" id="A0AA39LQS4"/>
<evidence type="ECO:0000259" key="6">
    <source>
        <dbReference type="SMART" id="SM00382"/>
    </source>
</evidence>
<dbReference type="Gene3D" id="1.10.8.60">
    <property type="match status" value="1"/>
</dbReference>
<dbReference type="GO" id="GO:0004176">
    <property type="term" value="F:ATP-dependent peptidase activity"/>
    <property type="evidence" value="ECO:0007669"/>
    <property type="project" value="InterPro"/>
</dbReference>
<dbReference type="Pfam" id="PF22667">
    <property type="entry name" value="Lon_lid"/>
    <property type="match status" value="1"/>
</dbReference>
<evidence type="ECO:0000256" key="2">
    <source>
        <dbReference type="ARBA" id="ARBA00022741"/>
    </source>
</evidence>
<dbReference type="GO" id="GO:0005524">
    <property type="term" value="F:ATP binding"/>
    <property type="evidence" value="ECO:0007669"/>
    <property type="project" value="UniProtKB-KW"/>
</dbReference>
<dbReference type="Pfam" id="PF05362">
    <property type="entry name" value="Lon_C"/>
    <property type="match status" value="1"/>
</dbReference>
<dbReference type="InterPro" id="IPR054594">
    <property type="entry name" value="Lon_lid"/>
</dbReference>